<dbReference type="Ensembl" id="ENSFHET00000029830.1">
    <property type="protein sequence ID" value="ENSFHEP00000020342.1"/>
    <property type="gene ID" value="ENSFHEG00000022312.1"/>
</dbReference>
<feature type="region of interest" description="Disordered" evidence="1">
    <location>
        <begin position="348"/>
        <end position="406"/>
    </location>
</feature>
<reference evidence="3" key="2">
    <citation type="submission" date="2025-09" db="UniProtKB">
        <authorList>
            <consortium name="Ensembl"/>
        </authorList>
    </citation>
    <scope>IDENTIFICATION</scope>
</reference>
<feature type="compositionally biased region" description="Pro residues" evidence="1">
    <location>
        <begin position="653"/>
        <end position="673"/>
    </location>
</feature>
<dbReference type="Proteomes" id="UP000265000">
    <property type="component" value="Unplaced"/>
</dbReference>
<dbReference type="InterPro" id="IPR056604">
    <property type="entry name" value="GBF1-like_TPR"/>
</dbReference>
<dbReference type="STRING" id="8078.ENSFHEP00000020342"/>
<keyword evidence="4" id="KW-1185">Reference proteome</keyword>
<protein>
    <submittedName>
        <fullName evidence="3">Golgi brefeldin A resistant guanine nucleotide exchange factor 1</fullName>
    </submittedName>
</protein>
<reference evidence="3" key="1">
    <citation type="submission" date="2025-08" db="UniProtKB">
        <authorList>
            <consortium name="Ensembl"/>
        </authorList>
    </citation>
    <scope>IDENTIFICATION</scope>
</reference>
<evidence type="ECO:0000256" key="1">
    <source>
        <dbReference type="SAM" id="MobiDB-lite"/>
    </source>
</evidence>
<evidence type="ECO:0000313" key="4">
    <source>
        <dbReference type="Proteomes" id="UP000265000"/>
    </source>
</evidence>
<feature type="domain" description="GBF1-like tetratricopeptide repeats" evidence="2">
    <location>
        <begin position="457"/>
        <end position="634"/>
    </location>
</feature>
<accession>A0A3Q2Q377</accession>
<evidence type="ECO:0000313" key="3">
    <source>
        <dbReference type="Ensembl" id="ENSFHEP00000020342.1"/>
    </source>
</evidence>
<proteinExistence type="predicted"/>
<dbReference type="Pfam" id="PF23325">
    <property type="entry name" value="TPR_28"/>
    <property type="match status" value="1"/>
</dbReference>
<evidence type="ECO:0000259" key="2">
    <source>
        <dbReference type="Pfam" id="PF23325"/>
    </source>
</evidence>
<dbReference type="AlphaFoldDB" id="A0A3Q2Q377"/>
<name>A0A3Q2Q377_FUNHE</name>
<dbReference type="PANTHER" id="PTHR10663">
    <property type="entry name" value="GUANYL-NUCLEOTIDE EXCHANGE FACTOR"/>
    <property type="match status" value="1"/>
</dbReference>
<feature type="region of interest" description="Disordered" evidence="1">
    <location>
        <begin position="641"/>
        <end position="678"/>
    </location>
</feature>
<dbReference type="PANTHER" id="PTHR10663:SF388">
    <property type="entry name" value="GOLGI-SPECIFIC BREFELDIN A-RESISTANCE GUANINE NUCLEOTIDE EXCHANGE FACTOR 1"/>
    <property type="match status" value="1"/>
</dbReference>
<dbReference type="GeneTree" id="ENSGT00940000156925"/>
<sequence length="724" mass="80825">FINWLTPSGAEQSGLRGPSIENQEAKQAAILCIKDCDPEKLITESKFLQLESLQELMKALISVSPDEETYDEEDASFCLEMLLRIVLENRDRVSCVWQTVRDHLYHLCVHAPESCFLVERAVVGLLRLAIRLLRREEISSQVLLSLRLLLMMKPHVLARISREVAYGLHELLKTNAANIHCTDDWYTLFSLLECIGAGVKPRASFQLTGQFCAQSDSELSSHHSNDVNLDRGYTSDTEVYTEHSKTRIPRSTTDADVSSSGWLVVGKDDLETSKPTQVNTKAQLSHPLVNQYSLTLGQDLGQHDTKSLIKCVETLSFIVRDAAHVTPDNFELCVRAIRVFVEASLNGGYRNHDKKKNHKYDSKSRMRKKPVGREREIGGSTRRVGSRLSSQRPSRSHSDDEEDEGVPASYHTVSLQLLDLMHTLHTRAASIYSSWAEEQHHLEPSGKKIEADSQTLWTSCWCPLLQGIAWLCCDARRQVRMQALTYLQRALLVHDLQALDAAEWESCFNKVLFPLLTKLLDNISPADVGGMEETRMRACTLLSKVFLQHLSPLLSLPTFAALWLTILDFMDKYMHAGSSDLLLEAIPESLKNMLLVMDTAGIFRSSDSKTGYSDLWEITWERIVCFLPNLREELFKQTVIPGPDCSSPAPASKSPPPSPSTSPARSPSPPSQPPLILQPLASPLQVGVPPMPLPIILNPALIEATSPVPLLPGSKPASPTDEFQ</sequence>
<organism evidence="3 4">
    <name type="scientific">Fundulus heteroclitus</name>
    <name type="common">Killifish</name>
    <name type="synonym">Mummichog</name>
    <dbReference type="NCBI Taxonomy" id="8078"/>
    <lineage>
        <taxon>Eukaryota</taxon>
        <taxon>Metazoa</taxon>
        <taxon>Chordata</taxon>
        <taxon>Craniata</taxon>
        <taxon>Vertebrata</taxon>
        <taxon>Euteleostomi</taxon>
        <taxon>Actinopterygii</taxon>
        <taxon>Neopterygii</taxon>
        <taxon>Teleostei</taxon>
        <taxon>Neoteleostei</taxon>
        <taxon>Acanthomorphata</taxon>
        <taxon>Ovalentaria</taxon>
        <taxon>Atherinomorphae</taxon>
        <taxon>Cyprinodontiformes</taxon>
        <taxon>Fundulidae</taxon>
        <taxon>Fundulus</taxon>
    </lineage>
</organism>